<dbReference type="AlphaFoldDB" id="A0AA40CJ94"/>
<dbReference type="PANTHER" id="PTHR37534:SF11">
    <property type="entry name" value="ZN(II)2CYS6 TRANSCRIPTION FACTOR (EUROFUNG)"/>
    <property type="match status" value="1"/>
</dbReference>
<evidence type="ECO:0000313" key="9">
    <source>
        <dbReference type="Proteomes" id="UP001174936"/>
    </source>
</evidence>
<keyword evidence="9" id="KW-1185">Reference proteome</keyword>
<dbReference type="GO" id="GO:0000976">
    <property type="term" value="F:transcription cis-regulatory region binding"/>
    <property type="evidence" value="ECO:0007669"/>
    <property type="project" value="TreeGrafter"/>
</dbReference>
<evidence type="ECO:0000256" key="6">
    <source>
        <dbReference type="ARBA" id="ARBA00023242"/>
    </source>
</evidence>
<dbReference type="EMBL" id="JAULSV010000007">
    <property type="protein sequence ID" value="KAK0639593.1"/>
    <property type="molecule type" value="Genomic_DNA"/>
</dbReference>
<dbReference type="InterPro" id="IPR021858">
    <property type="entry name" value="Fun_TF"/>
</dbReference>
<comment type="caution">
    <text evidence="8">The sequence shown here is derived from an EMBL/GenBank/DDBJ whole genome shotgun (WGS) entry which is preliminary data.</text>
</comment>
<dbReference type="GO" id="GO:0045944">
    <property type="term" value="P:positive regulation of transcription by RNA polymerase II"/>
    <property type="evidence" value="ECO:0007669"/>
    <property type="project" value="TreeGrafter"/>
</dbReference>
<organism evidence="8 9">
    <name type="scientific">Cercophora newfieldiana</name>
    <dbReference type="NCBI Taxonomy" id="92897"/>
    <lineage>
        <taxon>Eukaryota</taxon>
        <taxon>Fungi</taxon>
        <taxon>Dikarya</taxon>
        <taxon>Ascomycota</taxon>
        <taxon>Pezizomycotina</taxon>
        <taxon>Sordariomycetes</taxon>
        <taxon>Sordariomycetidae</taxon>
        <taxon>Sordariales</taxon>
        <taxon>Lasiosphaeriaceae</taxon>
        <taxon>Cercophora</taxon>
    </lineage>
</organism>
<keyword evidence="6" id="KW-0539">Nucleus</keyword>
<feature type="compositionally biased region" description="Low complexity" evidence="7">
    <location>
        <begin position="70"/>
        <end position="97"/>
    </location>
</feature>
<evidence type="ECO:0000256" key="5">
    <source>
        <dbReference type="ARBA" id="ARBA00023163"/>
    </source>
</evidence>
<sequence length="586" mass="65474">MKNKQKSRSGCQTCKHRRPSCHNCTQKNFDCPGYERPLKWSTKHEKPWNATVSGPENFSRLVTTASEVISKSGQSSSSRSPTTRVTSPPSPGPQSSGRLDDGDTLVPIIKREETPGAEMPDNSILQPVVDIPSFLIEHWFQSVCGSWSALDSHANPYRTLTYQLWSTSTLVFHALQAISAASLVERLPAVIWDTARTAPSMATEAIKKELVSFSTGKNTKFPSELLLALFCMSSSMAWRESRELGLRYLRQARGVLKTLETWELSDEGKRLFEFFRGCLIYEEMLRSVVSQDEVDLKNMLSWPEPPETALVKAVPHPWSGVSTDVFRLFGKAVALCKRSRTRWRHNGGTSFKLLQGAMKDMEEAISVEEALLAISAERTDSVHLPVHDCDLRSMTDAYRLSSLLQLYENFPDLAIKHMPNLADADTATVWNAWVTPLALQITAILQGLSASCMSRIQPLLCLCTSSGLRFESKVHMTTRHQSYLLNAEGGGKPPTAIAMQRSISPEPETPLFDPNVTPNSIKILQARCFLLGRLEKLELRLPSKPIDVAKQLIRAVWSAYDEEIGTPRRTHWQDVMSDTGLHSVFG</sequence>
<evidence type="ECO:0000256" key="7">
    <source>
        <dbReference type="SAM" id="MobiDB-lite"/>
    </source>
</evidence>
<feature type="region of interest" description="Disordered" evidence="7">
    <location>
        <begin position="1"/>
        <end position="20"/>
    </location>
</feature>
<evidence type="ECO:0000256" key="2">
    <source>
        <dbReference type="ARBA" id="ARBA00022833"/>
    </source>
</evidence>
<gene>
    <name evidence="8" type="ORF">B0T16DRAFT_338735</name>
</gene>
<dbReference type="GO" id="GO:0003700">
    <property type="term" value="F:DNA-binding transcription factor activity"/>
    <property type="evidence" value="ECO:0007669"/>
    <property type="project" value="TreeGrafter"/>
</dbReference>
<proteinExistence type="predicted"/>
<keyword evidence="3" id="KW-0805">Transcription regulation</keyword>
<keyword evidence="2" id="KW-0862">Zinc</keyword>
<dbReference type="GO" id="GO:0005634">
    <property type="term" value="C:nucleus"/>
    <property type="evidence" value="ECO:0007669"/>
    <property type="project" value="UniProtKB-SubCell"/>
</dbReference>
<protein>
    <submittedName>
        <fullName evidence="8">Fungal-specific transcription factor domain-containing protein</fullName>
    </submittedName>
</protein>
<name>A0AA40CJ94_9PEZI</name>
<dbReference type="PANTHER" id="PTHR37534">
    <property type="entry name" value="TRANSCRIPTIONAL ACTIVATOR PROTEIN UGA3"/>
    <property type="match status" value="1"/>
</dbReference>
<accession>A0AA40CJ94</accession>
<dbReference type="Pfam" id="PF11951">
    <property type="entry name" value="Fungal_trans_2"/>
    <property type="match status" value="1"/>
</dbReference>
<feature type="region of interest" description="Disordered" evidence="7">
    <location>
        <begin position="67"/>
        <end position="104"/>
    </location>
</feature>
<evidence type="ECO:0000256" key="1">
    <source>
        <dbReference type="ARBA" id="ARBA00004123"/>
    </source>
</evidence>
<keyword evidence="5" id="KW-0804">Transcription</keyword>
<evidence type="ECO:0000256" key="3">
    <source>
        <dbReference type="ARBA" id="ARBA00023015"/>
    </source>
</evidence>
<keyword evidence="4" id="KW-0238">DNA-binding</keyword>
<evidence type="ECO:0000256" key="4">
    <source>
        <dbReference type="ARBA" id="ARBA00023125"/>
    </source>
</evidence>
<reference evidence="8" key="1">
    <citation type="submission" date="2023-06" db="EMBL/GenBank/DDBJ databases">
        <title>Genome-scale phylogeny and comparative genomics of the fungal order Sordariales.</title>
        <authorList>
            <consortium name="Lawrence Berkeley National Laboratory"/>
            <person name="Hensen N."/>
            <person name="Bonometti L."/>
            <person name="Westerberg I."/>
            <person name="Brannstrom I.O."/>
            <person name="Guillou S."/>
            <person name="Cros-Aarteil S."/>
            <person name="Calhoun S."/>
            <person name="Haridas S."/>
            <person name="Kuo A."/>
            <person name="Mondo S."/>
            <person name="Pangilinan J."/>
            <person name="Riley R."/>
            <person name="Labutti K."/>
            <person name="Andreopoulos B."/>
            <person name="Lipzen A."/>
            <person name="Chen C."/>
            <person name="Yanf M."/>
            <person name="Daum C."/>
            <person name="Ng V."/>
            <person name="Clum A."/>
            <person name="Steindorff A."/>
            <person name="Ohm R."/>
            <person name="Martin F."/>
            <person name="Silar P."/>
            <person name="Natvig D."/>
            <person name="Lalanne C."/>
            <person name="Gautier V."/>
            <person name="Ament-Velasquez S.L."/>
            <person name="Kruys A."/>
            <person name="Hutchinson M.I."/>
            <person name="Powell A.J."/>
            <person name="Barry K."/>
            <person name="Miller A.N."/>
            <person name="Grigoriev I.V."/>
            <person name="Debuchy R."/>
            <person name="Gladieux P."/>
            <person name="Thoren M.H."/>
            <person name="Johannesson H."/>
        </authorList>
    </citation>
    <scope>NUCLEOTIDE SEQUENCE</scope>
    <source>
        <strain evidence="8">SMH2532-1</strain>
    </source>
</reference>
<evidence type="ECO:0000313" key="8">
    <source>
        <dbReference type="EMBL" id="KAK0639593.1"/>
    </source>
</evidence>
<comment type="subcellular location">
    <subcellularLocation>
        <location evidence="1">Nucleus</location>
    </subcellularLocation>
</comment>
<dbReference type="Proteomes" id="UP001174936">
    <property type="component" value="Unassembled WGS sequence"/>
</dbReference>